<feature type="chain" id="PRO_5012279045" description="Copper resistance protein CopQ" evidence="2">
    <location>
        <begin position="27"/>
        <end position="152"/>
    </location>
</feature>
<name>A0A1U9UMP0_CUPNE</name>
<evidence type="ECO:0000256" key="2">
    <source>
        <dbReference type="SAM" id="SignalP"/>
    </source>
</evidence>
<feature type="signal peptide" evidence="2">
    <location>
        <begin position="1"/>
        <end position="26"/>
    </location>
</feature>
<proteinExistence type="predicted"/>
<accession>A0A1U9UMP0</accession>
<dbReference type="AlphaFoldDB" id="A0A1U9UMP0"/>
<dbReference type="EMBL" id="CP017757">
    <property type="protein sequence ID" value="AQV93994.1"/>
    <property type="molecule type" value="Genomic_DNA"/>
</dbReference>
<evidence type="ECO:0008006" key="5">
    <source>
        <dbReference type="Google" id="ProtNLM"/>
    </source>
</evidence>
<feature type="region of interest" description="Disordered" evidence="1">
    <location>
        <begin position="126"/>
        <end position="152"/>
    </location>
</feature>
<dbReference type="RefSeq" id="WP_078196287.1">
    <property type="nucleotide sequence ID" value="NZ_CP017757.2"/>
</dbReference>
<dbReference type="KEGG" id="cuh:BJN34_08835"/>
<protein>
    <recommendedName>
        <fullName evidence="5">Copper resistance protein CopQ</fullName>
    </recommendedName>
</protein>
<evidence type="ECO:0000256" key="1">
    <source>
        <dbReference type="SAM" id="MobiDB-lite"/>
    </source>
</evidence>
<keyword evidence="2" id="KW-0732">Signal</keyword>
<evidence type="ECO:0000313" key="3">
    <source>
        <dbReference type="EMBL" id="AQV93994.1"/>
    </source>
</evidence>
<organism evidence="3 4">
    <name type="scientific">Cupriavidus necator</name>
    <name type="common">Alcaligenes eutrophus</name>
    <name type="synonym">Ralstonia eutropha</name>
    <dbReference type="NCBI Taxonomy" id="106590"/>
    <lineage>
        <taxon>Bacteria</taxon>
        <taxon>Pseudomonadati</taxon>
        <taxon>Pseudomonadota</taxon>
        <taxon>Betaproteobacteria</taxon>
        <taxon>Burkholderiales</taxon>
        <taxon>Burkholderiaceae</taxon>
        <taxon>Cupriavidus</taxon>
    </lineage>
</organism>
<evidence type="ECO:0000313" key="4">
    <source>
        <dbReference type="Proteomes" id="UP000189627"/>
    </source>
</evidence>
<dbReference type="Proteomes" id="UP000189627">
    <property type="component" value="Chromosome 1"/>
</dbReference>
<sequence>MTRKLANTILATAAIAATCTAGIALAAAPRDSAFAGDKYGYTFRVDMRDVFSDGARAGRFDVFSEGARVKAAPTKEYSLSGMDRSGVSSDPARKFDIYSDGALAGMDRSGPSADPARKFDVYTDGTLAGMDRSGVSSDPARKSDVYTDSALA</sequence>
<dbReference type="OrthoDB" id="8966525at2"/>
<gene>
    <name evidence="3" type="ORF">BJN34_08835</name>
</gene>
<reference evidence="4" key="1">
    <citation type="submission" date="2017-02" db="EMBL/GenBank/DDBJ databases">
        <title>Complete genome sequence of Cupriavidus necator strain NH9, a 3-chlorobenzoate degrader.</title>
        <authorList>
            <person name="Moriuchi R."/>
            <person name="Dohra H."/>
            <person name="Ogawa N."/>
        </authorList>
    </citation>
    <scope>NUCLEOTIDE SEQUENCE [LARGE SCALE GENOMIC DNA]</scope>
    <source>
        <strain evidence="4">NH9</strain>
    </source>
</reference>